<proteinExistence type="predicted"/>
<evidence type="ECO:0000313" key="1">
    <source>
        <dbReference type="EMBL" id="EAT48917.1"/>
    </source>
</evidence>
<dbReference type="AlphaFoldDB" id="Q0C7A9"/>
<protein>
    <submittedName>
        <fullName evidence="1">AAEL000002-PA</fullName>
    </submittedName>
</protein>
<reference evidence="1" key="3">
    <citation type="submission" date="2012-09" db="EMBL/GenBank/DDBJ databases">
        <authorList>
            <consortium name="VectorBase"/>
        </authorList>
    </citation>
    <scope>NUCLEOTIDE SEQUENCE</scope>
    <source>
        <strain evidence="1">Liverpool</strain>
    </source>
</reference>
<name>Q0C7A9_AEDAE</name>
<dbReference type="Proteomes" id="UP000682892">
    <property type="component" value="Chromosome 1"/>
</dbReference>
<reference evidence="1" key="1">
    <citation type="submission" date="2005-10" db="EMBL/GenBank/DDBJ databases">
        <authorList>
            <person name="Loftus B.J."/>
            <person name="Nene V.M."/>
            <person name="Hannick L.I."/>
            <person name="Bidwell S."/>
            <person name="Haas B."/>
            <person name="Amedeo P."/>
            <person name="Orvis J."/>
            <person name="Wortman J.R."/>
            <person name="White O.R."/>
            <person name="Salzberg S."/>
            <person name="Shumway M."/>
            <person name="Koo H."/>
            <person name="Zhao Y."/>
            <person name="Holmes M."/>
            <person name="Miller J."/>
            <person name="Schatz M."/>
            <person name="Pop M."/>
            <person name="Pai G."/>
            <person name="Utterback T."/>
            <person name="Rogers Y.-H."/>
            <person name="Kravitz S."/>
            <person name="Fraser C.M."/>
        </authorList>
    </citation>
    <scope>NUCLEOTIDE SEQUENCE</scope>
    <source>
        <strain evidence="1">Liverpool</strain>
    </source>
</reference>
<dbReference type="EMBL" id="CH477186">
    <property type="protein sequence ID" value="EAT48917.1"/>
    <property type="molecule type" value="Genomic_DNA"/>
</dbReference>
<accession>Q0C7A9</accession>
<sequence length="65" mass="7592">MVSIAARLGDKVGNRKQFLCQTMLLTQQIDLDLVLRSFRCSKNRWLGKNCLQYRNCVRKPTIAMF</sequence>
<reference evidence="1" key="2">
    <citation type="journal article" date="2007" name="Science">
        <title>Genome sequence of Aedes aegypti, a major arbovirus vector.</title>
        <authorList>
            <person name="Nene V."/>
            <person name="Wortman J.R."/>
            <person name="Lawson D."/>
            <person name="Haas B."/>
            <person name="Kodira C."/>
            <person name="Tu Z.J."/>
            <person name="Loftus B."/>
            <person name="Xi Z."/>
            <person name="Megy K."/>
            <person name="Grabherr M."/>
            <person name="Ren Q."/>
            <person name="Zdobnov E.M."/>
            <person name="Lobo N.F."/>
            <person name="Campbell K.S."/>
            <person name="Brown S.E."/>
            <person name="Bonaldo M.F."/>
            <person name="Zhu J."/>
            <person name="Sinkins S.P."/>
            <person name="Hogenkamp D.G."/>
            <person name="Amedeo P."/>
            <person name="Arensburger P."/>
            <person name="Atkinson P.W."/>
            <person name="Bidwell S."/>
            <person name="Biedler J."/>
            <person name="Birney E."/>
            <person name="Bruggner R.V."/>
            <person name="Costas J."/>
            <person name="Coy M.R."/>
            <person name="Crabtree J."/>
            <person name="Crawford M."/>
            <person name="Debruyn B."/>
            <person name="Decaprio D."/>
            <person name="Eiglmeier K."/>
            <person name="Eisenstadt E."/>
            <person name="El-Dorry H."/>
            <person name="Gelbart W.M."/>
            <person name="Gomes S.L."/>
            <person name="Hammond M."/>
            <person name="Hannick L.I."/>
            <person name="Hogan J.R."/>
            <person name="Holmes M.H."/>
            <person name="Jaffe D."/>
            <person name="Johnston J.S."/>
            <person name="Kennedy R.C."/>
            <person name="Koo H."/>
            <person name="Kravitz S."/>
            <person name="Kriventseva E.V."/>
            <person name="Kulp D."/>
            <person name="Labutti K."/>
            <person name="Lee E."/>
            <person name="Li S."/>
            <person name="Lovin D.D."/>
            <person name="Mao C."/>
            <person name="Mauceli E."/>
            <person name="Menck C.F."/>
            <person name="Miller J.R."/>
            <person name="Montgomery P."/>
            <person name="Mori A."/>
            <person name="Nascimento A.L."/>
            <person name="Naveira H.F."/>
            <person name="Nusbaum C."/>
            <person name="O'leary S."/>
            <person name="Orvis J."/>
            <person name="Pertea M."/>
            <person name="Quesneville H."/>
            <person name="Reidenbach K.R."/>
            <person name="Rogers Y.H."/>
            <person name="Roth C.W."/>
            <person name="Schneider J.R."/>
            <person name="Schatz M."/>
            <person name="Shumway M."/>
            <person name="Stanke M."/>
            <person name="Stinson E.O."/>
            <person name="Tubio J.M."/>
            <person name="Vanzee J.P."/>
            <person name="Verjovski-Almeida S."/>
            <person name="Werner D."/>
            <person name="White O."/>
            <person name="Wyder S."/>
            <person name="Zeng Q."/>
            <person name="Zhao Q."/>
            <person name="Zhao Y."/>
            <person name="Hill C.A."/>
            <person name="Raikhel A.S."/>
            <person name="Soares M.B."/>
            <person name="Knudson D.L."/>
            <person name="Lee N.H."/>
            <person name="Galagan J."/>
            <person name="Salzberg S.L."/>
            <person name="Paulsen I.T."/>
            <person name="Dimopoulos G."/>
            <person name="Collins F.H."/>
            <person name="Birren B."/>
            <person name="Fraser-Liggett C.M."/>
            <person name="Severson D.W."/>
        </authorList>
    </citation>
    <scope>NUCLEOTIDE SEQUENCE [LARGE SCALE GENOMIC DNA]</scope>
    <source>
        <strain evidence="1">Liverpool</strain>
    </source>
</reference>
<organism evidence="1 2">
    <name type="scientific">Aedes aegypti</name>
    <name type="common">Yellowfever mosquito</name>
    <name type="synonym">Culex aegypti</name>
    <dbReference type="NCBI Taxonomy" id="7159"/>
    <lineage>
        <taxon>Eukaryota</taxon>
        <taxon>Metazoa</taxon>
        <taxon>Ecdysozoa</taxon>
        <taxon>Arthropoda</taxon>
        <taxon>Hexapoda</taxon>
        <taxon>Insecta</taxon>
        <taxon>Pterygota</taxon>
        <taxon>Neoptera</taxon>
        <taxon>Endopterygota</taxon>
        <taxon>Diptera</taxon>
        <taxon>Nematocera</taxon>
        <taxon>Culicoidea</taxon>
        <taxon>Culicidae</taxon>
        <taxon>Culicinae</taxon>
        <taxon>Aedini</taxon>
        <taxon>Aedes</taxon>
        <taxon>Stegomyia</taxon>
    </lineage>
</organism>
<dbReference type="HOGENOM" id="CLU_2851524_0_0_1"/>
<dbReference type="PaxDb" id="7159-AAEL000002-PA"/>
<evidence type="ECO:0000313" key="2">
    <source>
        <dbReference type="Proteomes" id="UP000682892"/>
    </source>
</evidence>
<gene>
    <name evidence="1" type="ORF">AaeL_AAEL000002</name>
</gene>